<comment type="caution">
    <text evidence="1">The sequence shown here is derived from an EMBL/GenBank/DDBJ whole genome shotgun (WGS) entry which is preliminary data.</text>
</comment>
<dbReference type="EMBL" id="CTRI01000006">
    <property type="protein sequence ID" value="CQR30095.1"/>
    <property type="molecule type" value="Genomic_DNA"/>
</dbReference>
<dbReference type="Proteomes" id="UP000078599">
    <property type="component" value="Unassembled WGS sequence"/>
</dbReference>
<organism evidence="1 2">
    <name type="scientific">Thiomonas arsenitoxydans (strain DSM 22701 / CIP 110005 / 3As)</name>
    <dbReference type="NCBI Taxonomy" id="426114"/>
    <lineage>
        <taxon>Bacteria</taxon>
        <taxon>Pseudomonadati</taxon>
        <taxon>Pseudomonadota</taxon>
        <taxon>Betaproteobacteria</taxon>
        <taxon>Burkholderiales</taxon>
        <taxon>Thiomonas</taxon>
    </lineage>
</organism>
<sequence>MTEHGLLPRSGRSPVQICRRRAWPGIWRGAPVCKSTDRTALMTWWHDCEDPAFGLLLLTPQAWTNSAGVLLRGLDVAQGLGVTPHYAESVFRRIRRFACCSNRVAVLVSGTWLCPPLGRPADAKCSRSVAKHHKTTPWRAA</sequence>
<gene>
    <name evidence="1" type="ORF">THICB1_140002</name>
</gene>
<evidence type="ECO:0000313" key="1">
    <source>
        <dbReference type="EMBL" id="CQR30095.1"/>
    </source>
</evidence>
<name>A0ABP1Z0S5_THIA3</name>
<protein>
    <recommendedName>
        <fullName evidence="3">Transposase</fullName>
    </recommendedName>
</protein>
<evidence type="ECO:0000313" key="2">
    <source>
        <dbReference type="Proteomes" id="UP000078599"/>
    </source>
</evidence>
<evidence type="ECO:0008006" key="3">
    <source>
        <dbReference type="Google" id="ProtNLM"/>
    </source>
</evidence>
<proteinExistence type="predicted"/>
<accession>A0ABP1Z0S5</accession>
<keyword evidence="2" id="KW-1185">Reference proteome</keyword>
<reference evidence="1 2" key="1">
    <citation type="submission" date="2015-03" db="EMBL/GenBank/DDBJ databases">
        <authorList>
            <person name="Regsiter A."/>
            <person name="william w."/>
        </authorList>
    </citation>
    <scope>NUCLEOTIDE SEQUENCE [LARGE SCALE GENOMIC DNA]</scope>
    <source>
        <strain evidence="1 2">CB1</strain>
    </source>
</reference>